<evidence type="ECO:0000313" key="2">
    <source>
        <dbReference type="EMBL" id="SMP61972.1"/>
    </source>
</evidence>
<evidence type="ECO:0000256" key="1">
    <source>
        <dbReference type="SAM" id="MobiDB-lite"/>
    </source>
</evidence>
<protein>
    <submittedName>
        <fullName evidence="2">Uncharacterized protein</fullName>
    </submittedName>
</protein>
<gene>
    <name evidence="2" type="ORF">SAMN06265222_107201</name>
</gene>
<name>A0ABY1Q7D0_9BACT</name>
<keyword evidence="3" id="KW-1185">Reference proteome</keyword>
<dbReference type="EMBL" id="FXUG01000007">
    <property type="protein sequence ID" value="SMP61972.1"/>
    <property type="molecule type" value="Genomic_DNA"/>
</dbReference>
<dbReference type="Proteomes" id="UP001158067">
    <property type="component" value="Unassembled WGS sequence"/>
</dbReference>
<organism evidence="2 3">
    <name type="scientific">Neorhodopirellula lusitana</name>
    <dbReference type="NCBI Taxonomy" id="445327"/>
    <lineage>
        <taxon>Bacteria</taxon>
        <taxon>Pseudomonadati</taxon>
        <taxon>Planctomycetota</taxon>
        <taxon>Planctomycetia</taxon>
        <taxon>Pirellulales</taxon>
        <taxon>Pirellulaceae</taxon>
        <taxon>Neorhodopirellula</taxon>
    </lineage>
</organism>
<reference evidence="2 3" key="1">
    <citation type="submission" date="2017-05" db="EMBL/GenBank/DDBJ databases">
        <authorList>
            <person name="Varghese N."/>
            <person name="Submissions S."/>
        </authorList>
    </citation>
    <scope>NUCLEOTIDE SEQUENCE [LARGE SCALE GENOMIC DNA]</scope>
    <source>
        <strain evidence="2 3">DSM 25457</strain>
    </source>
</reference>
<evidence type="ECO:0000313" key="3">
    <source>
        <dbReference type="Proteomes" id="UP001158067"/>
    </source>
</evidence>
<feature type="region of interest" description="Disordered" evidence="1">
    <location>
        <begin position="85"/>
        <end position="120"/>
    </location>
</feature>
<sequence>MSMDYSITGPLSNRLTFASTTKDQASHALLYYHKGGMSSLTRALKPAYATHGTETRDLWAKEPKHRGKLIRKLVAAARNSTASHPLTHLVHPCSSPRVVGQAKRQTALRSAPLNRRATER</sequence>
<comment type="caution">
    <text evidence="2">The sequence shown here is derived from an EMBL/GenBank/DDBJ whole genome shotgun (WGS) entry which is preliminary data.</text>
</comment>
<accession>A0ABY1Q7D0</accession>
<proteinExistence type="predicted"/>